<comment type="similarity">
    <text evidence="6">Belongs to the TRAFAC class myosin-kinesin ATPase superfamily. Myosin family.</text>
</comment>
<dbReference type="Pfam" id="PF00063">
    <property type="entry name" value="Myosin_head"/>
    <property type="match status" value="2"/>
</dbReference>
<feature type="domain" description="Myosin motor" evidence="7">
    <location>
        <begin position="62"/>
        <end position="803"/>
    </location>
</feature>
<reference evidence="8 9" key="1">
    <citation type="submission" date="2024-03" db="EMBL/GenBank/DDBJ databases">
        <title>Aureococcus anophagefferens CCMP1851 and Kratosvirus quantuckense: Draft genome of a second virus-susceptible host strain in the model system.</title>
        <authorList>
            <person name="Chase E."/>
            <person name="Truchon A.R."/>
            <person name="Schepens W."/>
            <person name="Wilhelm S.W."/>
        </authorList>
    </citation>
    <scope>NUCLEOTIDE SEQUENCE [LARGE SCALE GENOMIC DNA]</scope>
    <source>
        <strain evidence="8 9">CCMP1851</strain>
    </source>
</reference>
<accession>A0ABR1FHS6</accession>
<evidence type="ECO:0000313" key="8">
    <source>
        <dbReference type="EMBL" id="KAK7230987.1"/>
    </source>
</evidence>
<dbReference type="PROSITE" id="PS51456">
    <property type="entry name" value="MYOSIN_MOTOR"/>
    <property type="match status" value="1"/>
</dbReference>
<dbReference type="Gene3D" id="1.20.58.530">
    <property type="match status" value="1"/>
</dbReference>
<keyword evidence="4 6" id="KW-0505">Motor protein</keyword>
<comment type="caution">
    <text evidence="6">Lacks conserved residue(s) required for the propagation of feature annotation.</text>
</comment>
<sequence>MALPSDGGSAAAYYWVPVNTDDAYVLGRKSGAGFVDADSGEAIDAVAAADCYAVASPAAARAVVADMVQMHEVNRASILHVLRARYGSGDIYTAMGSVLVATNPFERLDAVYARATLGRFVDPQTPDEDLEPHIWFTARRAYRALVSHGVGQSLIVSGESGAGKTETTKKALEYVAAASATRGDGGGGGGAVSAKVLSASPILEAFGNAKTLRNDNSSRFGKYLEVVLDGGGRVVGAKTTNYLLEKSRVVRQAPGERGYHAFYHCVAGENARAEHPGGDAVSAAALGARLGIGSRGAETFAYARGGGCVEIPGVNDVAELDAVLEAAVALNVAEEERRWIYGVVAAVLHLGDVAFEAAGGGTDASKVVDGTAPLDVDAARLGRALVTRTISAGGRGSINVVVLAAGAAGDARDALAKALYAKLFDWAVDRVNREMEAPAGEAKTIGVLDIFGFEIFESNSFEQLCINLTNEQLQNKFNRDIFELELRLYADEGVPCDGVEYKDNSDVIALLGDVLAMLDEEARLPRGSAKSWSSKVGKKHDTHARLRVDKRAAGEAFGVVHYAGLVTYDVDQFLVKNVDQLSGDLSSCVAGSSHERTAALLTWNDAPAAAAPRARGGRGSGGGSKTTVSKKFRGQLASLTTALNATEPHYVRCVKPGAGHGREKAPRSVVFHSFRLILGRAIIPRNVKPNMEKVKRVFRSPVVLEQLTYAGVFETVTIQQSGWPFRSPHERFAKRYFVLDLKNAAALRRLGPSGHARALLAGLRASDDRCFGATQREALVLKTKRRLGRAAATLEGALAARRAEIRALRPAVAEAHAVAAASVAFLHGFLPRPSEAALERGDAVLKALEEGERLAGILEALVAKDDAAAHYDDLERALKAVDAVADRTRRGRAAERRRGGARAQVRGVRDLMVAKRCLERGVAERSKADLEEGLGALARAAQRGRRAAAESARWLAIGDALADAREGILERRGYGTMGAVDALERALATGGGGDDARWRAQR</sequence>
<dbReference type="InterPro" id="IPR036961">
    <property type="entry name" value="Kinesin_motor_dom_sf"/>
</dbReference>
<dbReference type="Gene3D" id="1.20.120.720">
    <property type="entry name" value="Myosin VI head, motor domain, U50 subdomain"/>
    <property type="match status" value="1"/>
</dbReference>
<dbReference type="PANTHER" id="PTHR13140">
    <property type="entry name" value="MYOSIN"/>
    <property type="match status" value="1"/>
</dbReference>
<feature type="binding site" evidence="6">
    <location>
        <begin position="158"/>
        <end position="165"/>
    </location>
    <ligand>
        <name>ATP</name>
        <dbReference type="ChEBI" id="CHEBI:30616"/>
    </ligand>
</feature>
<dbReference type="InterPro" id="IPR027417">
    <property type="entry name" value="P-loop_NTPase"/>
</dbReference>
<keyword evidence="2 6" id="KW-0067">ATP-binding</keyword>
<dbReference type="Gene3D" id="1.10.10.820">
    <property type="match status" value="1"/>
</dbReference>
<evidence type="ECO:0000256" key="1">
    <source>
        <dbReference type="ARBA" id="ARBA00022741"/>
    </source>
</evidence>
<dbReference type="PRINTS" id="PR00193">
    <property type="entry name" value="MYOSINHEAVY"/>
</dbReference>
<keyword evidence="9" id="KW-1185">Reference proteome</keyword>
<keyword evidence="5 6" id="KW-0009">Actin-binding</keyword>
<dbReference type="InterPro" id="IPR001609">
    <property type="entry name" value="Myosin_head_motor_dom-like"/>
</dbReference>
<dbReference type="SMART" id="SM00242">
    <property type="entry name" value="MYSc"/>
    <property type="match status" value="1"/>
</dbReference>
<evidence type="ECO:0000256" key="6">
    <source>
        <dbReference type="PROSITE-ProRule" id="PRU00782"/>
    </source>
</evidence>
<dbReference type="EMBL" id="JBBJCI010000421">
    <property type="protein sequence ID" value="KAK7230987.1"/>
    <property type="molecule type" value="Genomic_DNA"/>
</dbReference>
<evidence type="ECO:0000256" key="5">
    <source>
        <dbReference type="ARBA" id="ARBA00023203"/>
    </source>
</evidence>
<name>A0ABR1FHS6_AURAN</name>
<gene>
    <name evidence="8" type="ORF">SO694_00077190</name>
</gene>
<keyword evidence="3 6" id="KW-0518">Myosin</keyword>
<dbReference type="SUPFAM" id="SSF52540">
    <property type="entry name" value="P-loop containing nucleoside triphosphate hydrolases"/>
    <property type="match status" value="1"/>
</dbReference>
<evidence type="ECO:0000259" key="7">
    <source>
        <dbReference type="PROSITE" id="PS51456"/>
    </source>
</evidence>
<dbReference type="PANTHER" id="PTHR13140:SF706">
    <property type="entry name" value="DILUTE CLASS UNCONVENTIONAL MYOSIN, ISOFORM C"/>
    <property type="match status" value="1"/>
</dbReference>
<dbReference type="CDD" id="cd00124">
    <property type="entry name" value="MYSc"/>
    <property type="match status" value="1"/>
</dbReference>
<dbReference type="Gene3D" id="3.40.850.10">
    <property type="entry name" value="Kinesin motor domain"/>
    <property type="match status" value="1"/>
</dbReference>
<dbReference type="Proteomes" id="UP001363151">
    <property type="component" value="Unassembled WGS sequence"/>
</dbReference>
<evidence type="ECO:0000256" key="4">
    <source>
        <dbReference type="ARBA" id="ARBA00023175"/>
    </source>
</evidence>
<evidence type="ECO:0000256" key="2">
    <source>
        <dbReference type="ARBA" id="ARBA00022840"/>
    </source>
</evidence>
<comment type="caution">
    <text evidence="8">The sequence shown here is derived from an EMBL/GenBank/DDBJ whole genome shotgun (WGS) entry which is preliminary data.</text>
</comment>
<keyword evidence="1 6" id="KW-0547">Nucleotide-binding</keyword>
<protein>
    <submittedName>
        <fullName evidence="8">Myosin-like protein</fullName>
    </submittedName>
</protein>
<evidence type="ECO:0000313" key="9">
    <source>
        <dbReference type="Proteomes" id="UP001363151"/>
    </source>
</evidence>
<organism evidence="8 9">
    <name type="scientific">Aureococcus anophagefferens</name>
    <name type="common">Harmful bloom alga</name>
    <dbReference type="NCBI Taxonomy" id="44056"/>
    <lineage>
        <taxon>Eukaryota</taxon>
        <taxon>Sar</taxon>
        <taxon>Stramenopiles</taxon>
        <taxon>Ochrophyta</taxon>
        <taxon>Pelagophyceae</taxon>
        <taxon>Pelagomonadales</taxon>
        <taxon>Pelagomonadaceae</taxon>
        <taxon>Aureococcus</taxon>
    </lineage>
</organism>
<proteinExistence type="inferred from homology"/>
<evidence type="ECO:0000256" key="3">
    <source>
        <dbReference type="ARBA" id="ARBA00023123"/>
    </source>
</evidence>